<comment type="similarity">
    <text evidence="2">Belongs to the NAD(P)-dependent epimerase/dehydratase family. Dihydroflavonol-4-reductase subfamily.</text>
</comment>
<keyword evidence="1" id="KW-0560">Oxidoreductase</keyword>
<evidence type="ECO:0000259" key="3">
    <source>
        <dbReference type="Pfam" id="PF01370"/>
    </source>
</evidence>
<feature type="domain" description="NAD-dependent epimerase/dehydratase" evidence="3">
    <location>
        <begin position="6"/>
        <end position="140"/>
    </location>
</feature>
<evidence type="ECO:0000256" key="2">
    <source>
        <dbReference type="ARBA" id="ARBA00023445"/>
    </source>
</evidence>
<dbReference type="SUPFAM" id="SSF51735">
    <property type="entry name" value="NAD(P)-binding Rossmann-fold domains"/>
    <property type="match status" value="1"/>
</dbReference>
<dbReference type="EMBL" id="CP075865">
    <property type="protein sequence ID" value="QYS97842.1"/>
    <property type="molecule type" value="Genomic_DNA"/>
</dbReference>
<sequence>MAGDLVLMTGATGFLGYLTIIDLLKHGYRIRAAVRSMTKAEGILSAPTLKSLSPTSEQLSFVSVPDMSAPGAFDDAIQGVKYVIHLAAPIPSWGEGEQNSSILEKQFISACERGAIEILEAAATKSHGTVKRVVMTSTTGAILPLPVVSGLERDLERVWTPNDRNAPPPPPYSSEVEAYLAAKKTALLASEAFVRDQEPLFDLITVVLPWIWARDELSKDKETILRTGSNGVLLSLVTGKRFEFEMVGNAAYGEDVVRAHVVALDPRVPGNRTYVINREIVWNDVITIAKKLYPEAFEDGRLKAGNCPSFVIKWDISEVSSSLSLSSKYILTHLPAYRQRTSLGLNLSRLKR</sequence>
<keyword evidence="5" id="KW-1185">Reference proteome</keyword>
<name>A0A8G0LBS7_9HYPO</name>
<dbReference type="PANTHER" id="PTHR10366:SF564">
    <property type="entry name" value="STEROL-4-ALPHA-CARBOXYLATE 3-DEHYDROGENASE, DECARBOXYLATING"/>
    <property type="match status" value="1"/>
</dbReference>
<evidence type="ECO:0000313" key="5">
    <source>
        <dbReference type="Proteomes" id="UP000826661"/>
    </source>
</evidence>
<dbReference type="InterPro" id="IPR036291">
    <property type="entry name" value="NAD(P)-bd_dom_sf"/>
</dbReference>
<evidence type="ECO:0000256" key="1">
    <source>
        <dbReference type="ARBA" id="ARBA00023002"/>
    </source>
</evidence>
<evidence type="ECO:0000313" key="4">
    <source>
        <dbReference type="EMBL" id="QYS97842.1"/>
    </source>
</evidence>
<dbReference type="Proteomes" id="UP000826661">
    <property type="component" value="Chromosome II"/>
</dbReference>
<proteinExistence type="inferred from homology"/>
<dbReference type="PANTHER" id="PTHR10366">
    <property type="entry name" value="NAD DEPENDENT EPIMERASE/DEHYDRATASE"/>
    <property type="match status" value="1"/>
</dbReference>
<dbReference type="GO" id="GO:0016616">
    <property type="term" value="F:oxidoreductase activity, acting on the CH-OH group of donors, NAD or NADP as acceptor"/>
    <property type="evidence" value="ECO:0007669"/>
    <property type="project" value="TreeGrafter"/>
</dbReference>
<reference evidence="4 5" key="1">
    <citation type="journal article" date="2021" name="BMC Genomics">
        <title>Telomere-to-telomere genome assembly of asparaginase-producing Trichoderma simmonsii.</title>
        <authorList>
            <person name="Chung D."/>
            <person name="Kwon Y.M."/>
            <person name="Yang Y."/>
        </authorList>
    </citation>
    <scope>NUCLEOTIDE SEQUENCE [LARGE SCALE GENOMIC DNA]</scope>
    <source>
        <strain evidence="4 5">GH-Sj1</strain>
    </source>
</reference>
<accession>A0A8G0LBS7</accession>
<gene>
    <name evidence="4" type="ORF">H0G86_005053</name>
</gene>
<dbReference type="Gene3D" id="3.40.50.720">
    <property type="entry name" value="NAD(P)-binding Rossmann-like Domain"/>
    <property type="match status" value="1"/>
</dbReference>
<dbReference type="Pfam" id="PF01370">
    <property type="entry name" value="Epimerase"/>
    <property type="match status" value="1"/>
</dbReference>
<protein>
    <submittedName>
        <fullName evidence="4">Epimerase domain-containing protein</fullName>
    </submittedName>
</protein>
<organism evidence="4 5">
    <name type="scientific">Trichoderma simmonsii</name>
    <dbReference type="NCBI Taxonomy" id="1491479"/>
    <lineage>
        <taxon>Eukaryota</taxon>
        <taxon>Fungi</taxon>
        <taxon>Dikarya</taxon>
        <taxon>Ascomycota</taxon>
        <taxon>Pezizomycotina</taxon>
        <taxon>Sordariomycetes</taxon>
        <taxon>Hypocreomycetidae</taxon>
        <taxon>Hypocreales</taxon>
        <taxon>Hypocreaceae</taxon>
        <taxon>Trichoderma</taxon>
    </lineage>
</organism>
<dbReference type="InterPro" id="IPR050425">
    <property type="entry name" value="NAD(P)_dehydrat-like"/>
</dbReference>
<dbReference type="AlphaFoldDB" id="A0A8G0LBS7"/>
<dbReference type="InterPro" id="IPR001509">
    <property type="entry name" value="Epimerase_deHydtase"/>
</dbReference>